<organism evidence="2 3">
    <name type="scientific">Acipenser oxyrinchus oxyrinchus</name>
    <dbReference type="NCBI Taxonomy" id="40147"/>
    <lineage>
        <taxon>Eukaryota</taxon>
        <taxon>Metazoa</taxon>
        <taxon>Chordata</taxon>
        <taxon>Craniata</taxon>
        <taxon>Vertebrata</taxon>
        <taxon>Euteleostomi</taxon>
        <taxon>Actinopterygii</taxon>
        <taxon>Chondrostei</taxon>
        <taxon>Acipenseriformes</taxon>
        <taxon>Acipenseridae</taxon>
        <taxon>Acipenser</taxon>
    </lineage>
</organism>
<dbReference type="EMBL" id="JAGXEW010000001">
    <property type="protein sequence ID" value="KAK1175837.1"/>
    <property type="molecule type" value="Genomic_DNA"/>
</dbReference>
<proteinExistence type="predicted"/>
<dbReference type="GO" id="GO:0008017">
    <property type="term" value="F:microtubule binding"/>
    <property type="evidence" value="ECO:0007669"/>
    <property type="project" value="TreeGrafter"/>
</dbReference>
<comment type="caution">
    <text evidence="2">The sequence shown here is derived from an EMBL/GenBank/DDBJ whole genome shotgun (WGS) entry which is preliminary data.</text>
</comment>
<gene>
    <name evidence="2" type="primary">HAUS6</name>
    <name evidence="2" type="ORF">AOXY_G548</name>
</gene>
<dbReference type="Pfam" id="PF14661">
    <property type="entry name" value="HAUS6_N"/>
    <property type="match status" value="1"/>
</dbReference>
<sequence length="929" mass="103899">MSNVQSSVCNDADYLWMSLLALGFHPGDASASIGKPTSHVSLGLHMFDKPNKDAFYIVAHFLFEKLNPTRANDVFRFCWPPLDRKTDSEFRKMSYGWLQEIYNECGGCFPKIVASLFLSPGGPKFINLIFHFAKYVVMQVIKKHVRADDTWEADVAGSKAQYLETKKMRCKLVKNRFQQAALRQDNVIQEYQKKAQSLVKSMRDLRAESAEYDRLLKLKNDQNDQERGLRAGKIKKVRSFWACLNEVIYHLEEEKEVVDSVVKGNVDQYTLDGTDVSVKVPRLLLEKIENSVHTSHTGNLYEAGNIHFIRVIELLNDALKLLREEQLRTGPCKVELDVQLIEGQMKLQTKTLQSLKLLREKITKEALPDVKESILEKEKAWDKKWEELLKQNPFSLLNQGNPALDLLPAMSALSFEPATEAAYKMSVFSQYPAAFPDSPKEGASTNSFLYDLGKSVEKESNLRRSALAGITSTPDGAKCTSLAEPCTEPGIVRGARPNELKSELNEVQVSKSLRTPVNDFSCKRKRAQSLGRIQANVLHKEYDNLADKFAEAVAASPAGFERKAFELEDILSTLTSDPFMTRKELPRTPESLLSDIRSSWRKAVAEGEAQQARLSGKHVLDEAEEPPANRVDSSIACFMSPQGTEFEETFSDPVNKLTNWMNFATLETPGVSCETKKLLKTGRITDLKSEVSSLNNADNGAGSPDHHPVMEHKLSPEVSFLNMKPASQADRHLENQKLTDSCGLSYRHESGSLHSTVSWNSTCMLGIGDSADSSSIVQFGISNETLPEILGNESSKGLCSEDGLGSEDEGMENYTLTANLAEIHQGPRVDLQSFRSRYEKIRQAYSKTFPPEEVEEAHVEIAPQSVDVNPEPAQWETADQVFTLDLDFLETLTPTSKDKRLTLPKLATFSPLNDIQSVLGDGAEDFDLF</sequence>
<dbReference type="Proteomes" id="UP001230051">
    <property type="component" value="Unassembled WGS sequence"/>
</dbReference>
<dbReference type="GO" id="GO:0051225">
    <property type="term" value="P:spindle assembly"/>
    <property type="evidence" value="ECO:0007669"/>
    <property type="project" value="InterPro"/>
</dbReference>
<reference evidence="2" key="1">
    <citation type="submission" date="2022-02" db="EMBL/GenBank/DDBJ databases">
        <title>Atlantic sturgeon de novo genome assembly.</title>
        <authorList>
            <person name="Stock M."/>
            <person name="Klopp C."/>
            <person name="Guiguen Y."/>
            <person name="Cabau C."/>
            <person name="Parinello H."/>
            <person name="Santidrian Yebra-Pimentel E."/>
            <person name="Kuhl H."/>
            <person name="Dirks R.P."/>
            <person name="Guessner J."/>
            <person name="Wuertz S."/>
            <person name="Du K."/>
            <person name="Schartl M."/>
        </authorList>
    </citation>
    <scope>NUCLEOTIDE SEQUENCE</scope>
    <source>
        <strain evidence="2">STURGEONOMICS-FGT-2020</strain>
        <tissue evidence="2">Whole blood</tissue>
    </source>
</reference>
<dbReference type="GO" id="GO:1990498">
    <property type="term" value="C:mitotic spindle microtubule"/>
    <property type="evidence" value="ECO:0007669"/>
    <property type="project" value="TreeGrafter"/>
</dbReference>
<dbReference type="InterPro" id="IPR028163">
    <property type="entry name" value="HAUS_6_N"/>
</dbReference>
<feature type="domain" description="HAUS augmin-like complex subunit 6 N-terminal" evidence="1">
    <location>
        <begin position="15"/>
        <end position="242"/>
    </location>
</feature>
<evidence type="ECO:0000313" key="2">
    <source>
        <dbReference type="EMBL" id="KAK1175837.1"/>
    </source>
</evidence>
<dbReference type="InterPro" id="IPR026797">
    <property type="entry name" value="HAUS_6"/>
</dbReference>
<evidence type="ECO:0000313" key="3">
    <source>
        <dbReference type="Proteomes" id="UP001230051"/>
    </source>
</evidence>
<dbReference type="PANTHER" id="PTHR16151:SF2">
    <property type="entry name" value="HAUS AUGMIN-LIKE COMPLEX SUBUNIT 6"/>
    <property type="match status" value="1"/>
</dbReference>
<keyword evidence="3" id="KW-1185">Reference proteome</keyword>
<dbReference type="PANTHER" id="PTHR16151">
    <property type="entry name" value="HAUS AUGMIN-LIKE COMPLEX SUBUNIT 6"/>
    <property type="match status" value="1"/>
</dbReference>
<protein>
    <submittedName>
        <fullName evidence="2">HAUS augmin-like complex subunit 6</fullName>
    </submittedName>
</protein>
<dbReference type="AlphaFoldDB" id="A0AAD8GK87"/>
<evidence type="ECO:0000259" key="1">
    <source>
        <dbReference type="Pfam" id="PF14661"/>
    </source>
</evidence>
<accession>A0AAD8GK87</accession>
<dbReference type="GO" id="GO:0070652">
    <property type="term" value="C:HAUS complex"/>
    <property type="evidence" value="ECO:0007669"/>
    <property type="project" value="InterPro"/>
</dbReference>
<name>A0AAD8GK87_ACIOX</name>